<gene>
    <name evidence="1" type="ORF">D0Y65_035956</name>
</gene>
<protein>
    <submittedName>
        <fullName evidence="1">Uncharacterized protein</fullName>
    </submittedName>
</protein>
<proteinExistence type="predicted"/>
<comment type="caution">
    <text evidence="1">The sequence shown here is derived from an EMBL/GenBank/DDBJ whole genome shotgun (WGS) entry which is preliminary data.</text>
</comment>
<name>A0A445HC96_GLYSO</name>
<organism evidence="1 2">
    <name type="scientific">Glycine soja</name>
    <name type="common">Wild soybean</name>
    <dbReference type="NCBI Taxonomy" id="3848"/>
    <lineage>
        <taxon>Eukaryota</taxon>
        <taxon>Viridiplantae</taxon>
        <taxon>Streptophyta</taxon>
        <taxon>Embryophyta</taxon>
        <taxon>Tracheophyta</taxon>
        <taxon>Spermatophyta</taxon>
        <taxon>Magnoliopsida</taxon>
        <taxon>eudicotyledons</taxon>
        <taxon>Gunneridae</taxon>
        <taxon>Pentapetalae</taxon>
        <taxon>rosids</taxon>
        <taxon>fabids</taxon>
        <taxon>Fabales</taxon>
        <taxon>Fabaceae</taxon>
        <taxon>Papilionoideae</taxon>
        <taxon>50 kb inversion clade</taxon>
        <taxon>NPAAA clade</taxon>
        <taxon>indigoferoid/millettioid clade</taxon>
        <taxon>Phaseoleae</taxon>
        <taxon>Glycine</taxon>
        <taxon>Glycine subgen. Soja</taxon>
    </lineage>
</organism>
<keyword evidence="2" id="KW-1185">Reference proteome</keyword>
<evidence type="ECO:0000313" key="1">
    <source>
        <dbReference type="EMBL" id="RZB71237.1"/>
    </source>
</evidence>
<dbReference type="Proteomes" id="UP000289340">
    <property type="component" value="Chromosome 13"/>
</dbReference>
<sequence length="103" mass="11464">MQRGRFFPEPMLPNSNKVKREAIGPTRACPVTINRRSHYSALTIKNAISNSYLRIKPLAIGFIRRQANGAAHGLARVAPSNPNLQYFHLVPSCIAQLISNEKP</sequence>
<dbReference type="AlphaFoldDB" id="A0A445HC96"/>
<evidence type="ECO:0000313" key="2">
    <source>
        <dbReference type="Proteomes" id="UP000289340"/>
    </source>
</evidence>
<accession>A0A445HC96</accession>
<reference evidence="1 2" key="1">
    <citation type="submission" date="2018-09" db="EMBL/GenBank/DDBJ databases">
        <title>A high-quality reference genome of wild soybean provides a powerful tool to mine soybean genomes.</title>
        <authorList>
            <person name="Xie M."/>
            <person name="Chung C.Y.L."/>
            <person name="Li M.-W."/>
            <person name="Wong F.-L."/>
            <person name="Chan T.-F."/>
            <person name="Lam H.-M."/>
        </authorList>
    </citation>
    <scope>NUCLEOTIDE SEQUENCE [LARGE SCALE GENOMIC DNA]</scope>
    <source>
        <strain evidence="2">cv. W05</strain>
        <tissue evidence="1">Hypocotyl of etiolated seedlings</tissue>
    </source>
</reference>
<dbReference type="EMBL" id="QZWG01000013">
    <property type="protein sequence ID" value="RZB71237.1"/>
    <property type="molecule type" value="Genomic_DNA"/>
</dbReference>